<sequence length="230" mass="27227">MTAKSTTKFAEPEKVKLWKYMTFTKYIELISSKKLYLGKINGFRDIYEGTVTKHYKELHNKLVKQGEYTQQEVDDFFNELKSFEKMAHINCWHENSYESAAMWDLYGRTNESIAIETNFARLQNLLPDNVLLEKVKYLDYDSDLFPPLNNLAPFVHKRNSFKHENEVRIIKFENNNNKTGIKLDMNLNKLIEKVHVSPEAEPWFIDLVIEVTKKYQIKTTVVKSKLYNLK</sequence>
<dbReference type="AlphaFoldDB" id="A0AAW3YSI7"/>
<reference evidence="1" key="2">
    <citation type="journal article" date="2024" name="Toxins">
        <title>Genome Sequence Analysis of Native Xenorhabdus Strains Isolated from Entomopathogenic Nematodes in Argentina.</title>
        <authorList>
            <person name="Palma L."/>
            <person name="Frizzo L."/>
            <person name="Kaiser S."/>
            <person name="Berry C."/>
            <person name="Caballero P."/>
            <person name="Bode H.B."/>
            <person name="Del Valle E.E."/>
        </authorList>
    </citation>
    <scope>NUCLEOTIDE SEQUENCE</scope>
    <source>
        <strain evidence="1">M</strain>
    </source>
</reference>
<dbReference type="GeneID" id="97123432"/>
<name>A0AAW3YSI7_9GAMM</name>
<protein>
    <submittedName>
        <fullName evidence="1">DUF2971 domain-containing protein</fullName>
    </submittedName>
</protein>
<proteinExistence type="predicted"/>
<reference evidence="1" key="1">
    <citation type="submission" date="2020-09" db="EMBL/GenBank/DDBJ databases">
        <authorList>
            <person name="Palma L."/>
            <person name="Caballero P."/>
            <person name="Berry C."/>
            <person name="Del Valle E."/>
        </authorList>
    </citation>
    <scope>NUCLEOTIDE SEQUENCE</scope>
    <source>
        <strain evidence="1">M</strain>
    </source>
</reference>
<gene>
    <name evidence="1" type="ORF">ID854_01885</name>
</gene>
<evidence type="ECO:0000313" key="1">
    <source>
        <dbReference type="EMBL" id="MBD2799243.1"/>
    </source>
</evidence>
<dbReference type="Proteomes" id="UP001193920">
    <property type="component" value="Unassembled WGS sequence"/>
</dbReference>
<accession>A0AAW3YSI7</accession>
<organism evidence="1">
    <name type="scientific">Xenorhabdus szentirmaii</name>
    <dbReference type="NCBI Taxonomy" id="290112"/>
    <lineage>
        <taxon>Bacteria</taxon>
        <taxon>Pseudomonadati</taxon>
        <taxon>Pseudomonadota</taxon>
        <taxon>Gammaproteobacteria</taxon>
        <taxon>Enterobacterales</taxon>
        <taxon>Morganellaceae</taxon>
        <taxon>Xenorhabdus</taxon>
    </lineage>
</organism>
<comment type="caution">
    <text evidence="1">The sequence shown here is derived from an EMBL/GenBank/DDBJ whole genome shotgun (WGS) entry which is preliminary data.</text>
</comment>
<dbReference type="EMBL" id="JACXBF010000058">
    <property type="protein sequence ID" value="MBD2799243.1"/>
    <property type="molecule type" value="Genomic_DNA"/>
</dbReference>
<dbReference type="RefSeq" id="WP_141557192.1">
    <property type="nucleotide sequence ID" value="NZ_CAWNPE010000001.1"/>
</dbReference>